<evidence type="ECO:0000256" key="1">
    <source>
        <dbReference type="ARBA" id="ARBA00010574"/>
    </source>
</evidence>
<dbReference type="RefSeq" id="WP_123334672.1">
    <property type="nucleotide sequence ID" value="NZ_JALQCW010000115.1"/>
</dbReference>
<dbReference type="Gene3D" id="3.30.460.10">
    <property type="entry name" value="Beta Polymerase, domain 2"/>
    <property type="match status" value="1"/>
</dbReference>
<feature type="region of interest" description="Disordered" evidence="3">
    <location>
        <begin position="140"/>
        <end position="164"/>
    </location>
</feature>
<accession>A0A9X1Z3P6</accession>
<keyword evidence="2" id="KW-0810">Translation regulation</keyword>
<dbReference type="GO" id="GO:0017148">
    <property type="term" value="P:negative regulation of translation"/>
    <property type="evidence" value="ECO:0007669"/>
    <property type="project" value="UniProtKB-UniRule"/>
</dbReference>
<dbReference type="InterPro" id="IPR004394">
    <property type="entry name" value="Iojap/RsfS/C7orf30"/>
</dbReference>
<dbReference type="GO" id="GO:0005737">
    <property type="term" value="C:cytoplasm"/>
    <property type="evidence" value="ECO:0007669"/>
    <property type="project" value="UniProtKB-SubCell"/>
</dbReference>
<dbReference type="Proteomes" id="UP001155163">
    <property type="component" value="Unassembled WGS sequence"/>
</dbReference>
<dbReference type="HAMAP" id="MF_01477">
    <property type="entry name" value="Iojap_RsfS"/>
    <property type="match status" value="1"/>
</dbReference>
<dbReference type="Pfam" id="PF02410">
    <property type="entry name" value="RsfS"/>
    <property type="match status" value="1"/>
</dbReference>
<dbReference type="EMBL" id="JALQCX010000018">
    <property type="protein sequence ID" value="MCK9814713.1"/>
    <property type="molecule type" value="Genomic_DNA"/>
</dbReference>
<keyword evidence="2" id="KW-0963">Cytoplasm</keyword>
<keyword evidence="7" id="KW-1185">Reference proteome</keyword>
<dbReference type="EMBL" id="JALQCW010000115">
    <property type="protein sequence ID" value="MCK9802229.1"/>
    <property type="molecule type" value="Genomic_DNA"/>
</dbReference>
<dbReference type="PANTHER" id="PTHR21043:SF0">
    <property type="entry name" value="MITOCHONDRIAL ASSEMBLY OF RIBOSOMAL LARGE SUBUNIT PROTEIN 1"/>
    <property type="match status" value="1"/>
</dbReference>
<organism evidence="4 6">
    <name type="scientific">Pseudomonas morbosilactucae</name>
    <dbReference type="NCBI Taxonomy" id="2938197"/>
    <lineage>
        <taxon>Bacteria</taxon>
        <taxon>Pseudomonadati</taxon>
        <taxon>Pseudomonadota</taxon>
        <taxon>Gammaproteobacteria</taxon>
        <taxon>Pseudomonadales</taxon>
        <taxon>Pseudomonadaceae</taxon>
        <taxon>Pseudomonas</taxon>
    </lineage>
</organism>
<name>A0A9X1Z3P6_9PSED</name>
<evidence type="ECO:0000313" key="4">
    <source>
        <dbReference type="EMBL" id="MCK9802229.1"/>
    </source>
</evidence>
<reference evidence="6 7" key="1">
    <citation type="journal article" date="2022" name="Int. J. Syst. Evol. Microbiol.">
        <title>Pseudomonas aegrilactucae sp. nov. and Pseudomonas morbosilactucae sp. nov., pathogens causing bacterial rot of lettuce in Japan.</title>
        <authorList>
            <person name="Sawada H."/>
            <person name="Fujikawa T."/>
            <person name="Satou M."/>
        </authorList>
    </citation>
    <scope>NUCLEOTIDE SEQUENCE [LARGE SCALE GENOMIC DNA]</scope>
    <source>
        <strain evidence="4 6">MAFF 302030</strain>
        <strain evidence="5 7">MAFF 302046</strain>
    </source>
</reference>
<evidence type="ECO:0000256" key="3">
    <source>
        <dbReference type="SAM" id="MobiDB-lite"/>
    </source>
</evidence>
<dbReference type="SUPFAM" id="SSF81301">
    <property type="entry name" value="Nucleotidyltransferase"/>
    <property type="match status" value="1"/>
</dbReference>
<comment type="similarity">
    <text evidence="1 2">Belongs to the Iojap/RsfS family.</text>
</comment>
<proteinExistence type="inferred from homology"/>
<dbReference type="GO" id="GO:0042256">
    <property type="term" value="P:cytosolic ribosome assembly"/>
    <property type="evidence" value="ECO:0007669"/>
    <property type="project" value="UniProtKB-UniRule"/>
</dbReference>
<dbReference type="GO" id="GO:0043023">
    <property type="term" value="F:ribosomal large subunit binding"/>
    <property type="evidence" value="ECO:0007669"/>
    <property type="project" value="TreeGrafter"/>
</dbReference>
<evidence type="ECO:0000313" key="5">
    <source>
        <dbReference type="EMBL" id="MCK9814713.1"/>
    </source>
</evidence>
<keyword evidence="2" id="KW-0678">Repressor</keyword>
<evidence type="ECO:0000256" key="2">
    <source>
        <dbReference type="HAMAP-Rule" id="MF_01477"/>
    </source>
</evidence>
<dbReference type="GO" id="GO:0090071">
    <property type="term" value="P:negative regulation of ribosome biogenesis"/>
    <property type="evidence" value="ECO:0007669"/>
    <property type="project" value="UniProtKB-UniRule"/>
</dbReference>
<dbReference type="PANTHER" id="PTHR21043">
    <property type="entry name" value="IOJAP SUPERFAMILY ORTHOLOG"/>
    <property type="match status" value="1"/>
</dbReference>
<sequence>MTNNDVSKVKRKGTFKSAPLPEKVISGEPLKGEALVKVAVAALEDVKAQDVLVIDVREKQSITDYMIIATGTSNRQIGAMLDKVREAVKALGVKPLGEEGKGDSDWVLLDMDDVIVHMMTSNARQFYDLERLWEGAEQSRAADGKHHSPEVGHEHFNKLNKDQE</sequence>
<dbReference type="Proteomes" id="UP001155059">
    <property type="component" value="Unassembled WGS sequence"/>
</dbReference>
<reference evidence="6 7" key="2">
    <citation type="journal article" date="2023" name="Plant Pathol.">
        <title>Dismantling and reorganizing Pseudomonas marginalis sensu#lato.</title>
        <authorList>
            <person name="Sawada H."/>
            <person name="Fujikawa T."/>
            <person name="Satou M."/>
        </authorList>
    </citation>
    <scope>NUCLEOTIDE SEQUENCE [LARGE SCALE GENOMIC DNA]</scope>
    <source>
        <strain evidence="4 6">MAFF 302030</strain>
        <strain evidence="5 7">MAFF 302046</strain>
    </source>
</reference>
<gene>
    <name evidence="2 4" type="primary">rsfS</name>
    <name evidence="4" type="ORF">M1B34_32390</name>
    <name evidence="5" type="ORF">M1B35_11385</name>
</gene>
<dbReference type="NCBIfam" id="TIGR00090">
    <property type="entry name" value="rsfS_iojap_ybeB"/>
    <property type="match status" value="1"/>
</dbReference>
<protein>
    <recommendedName>
        <fullName evidence="2">Ribosomal silencing factor RsfS</fullName>
    </recommendedName>
</protein>
<comment type="caution">
    <text evidence="4">The sequence shown here is derived from an EMBL/GenBank/DDBJ whole genome shotgun (WGS) entry which is preliminary data.</text>
</comment>
<comment type="subcellular location">
    <subcellularLocation>
        <location evidence="2">Cytoplasm</location>
    </subcellularLocation>
</comment>
<dbReference type="InterPro" id="IPR043519">
    <property type="entry name" value="NT_sf"/>
</dbReference>
<dbReference type="AlphaFoldDB" id="A0A9X1Z3P6"/>
<evidence type="ECO:0000313" key="6">
    <source>
        <dbReference type="Proteomes" id="UP001155059"/>
    </source>
</evidence>
<evidence type="ECO:0000313" key="7">
    <source>
        <dbReference type="Proteomes" id="UP001155163"/>
    </source>
</evidence>
<comment type="subunit">
    <text evidence="2">Interacts with ribosomal protein uL14 (rplN).</text>
</comment>
<comment type="function">
    <text evidence="2">Functions as a ribosomal silencing factor. Interacts with ribosomal protein uL14 (rplN), blocking formation of intersubunit bridge B8. Prevents association of the 30S and 50S ribosomal subunits and the formation of functional ribosomes, thus repressing translation.</text>
</comment>